<gene>
    <name evidence="21" type="ORF">BJ085DRAFT_14726</name>
</gene>
<evidence type="ECO:0000256" key="14">
    <source>
        <dbReference type="ARBA" id="ARBA00044924"/>
    </source>
</evidence>
<comment type="catalytic activity">
    <reaction evidence="3">
        <text>L-histidyl-glycine(out) = L-histidyl-glycine(in)</text>
        <dbReference type="Rhea" id="RHEA:79395"/>
        <dbReference type="ChEBI" id="CHEBI:229957"/>
    </reaction>
</comment>
<comment type="catalytic activity">
    <reaction evidence="6">
        <text>L-lysyl-L-alpha-amino acid(out) = L-lysyl-L-alpha-amino acid(in)</text>
        <dbReference type="Rhea" id="RHEA:79387"/>
        <dbReference type="ChEBI" id="CHEBI:229965"/>
    </reaction>
</comment>
<evidence type="ECO:0000259" key="20">
    <source>
        <dbReference type="PROSITE" id="PS50850"/>
    </source>
</evidence>
<keyword evidence="19" id="KW-1133">Transmembrane helix</keyword>
<dbReference type="EMBL" id="ML003234">
    <property type="protein sequence ID" value="RKP34363.1"/>
    <property type="molecule type" value="Genomic_DNA"/>
</dbReference>
<dbReference type="Gene3D" id="1.20.1250.20">
    <property type="entry name" value="MFS general substrate transporter like domains"/>
    <property type="match status" value="2"/>
</dbReference>
<evidence type="ECO:0000256" key="18">
    <source>
        <dbReference type="ARBA" id="ARBA00046376"/>
    </source>
</evidence>
<dbReference type="SUPFAM" id="SSF103473">
    <property type="entry name" value="MFS general substrate transporter"/>
    <property type="match status" value="1"/>
</dbReference>
<evidence type="ECO:0000256" key="15">
    <source>
        <dbReference type="ARBA" id="ARBA00044985"/>
    </source>
</evidence>
<dbReference type="InterPro" id="IPR036259">
    <property type="entry name" value="MFS_trans_sf"/>
</dbReference>
<feature type="transmembrane region" description="Helical" evidence="19">
    <location>
        <begin position="35"/>
        <end position="53"/>
    </location>
</feature>
<comment type="catalytic activity">
    <reaction evidence="2">
        <text>L-lysyl-L-alanine(out) = L-lysyl-L-alanine(in)</text>
        <dbReference type="Rhea" id="RHEA:79399"/>
        <dbReference type="ChEBI" id="CHEBI:229954"/>
    </reaction>
</comment>
<feature type="transmembrane region" description="Helical" evidence="19">
    <location>
        <begin position="341"/>
        <end position="361"/>
    </location>
</feature>
<comment type="catalytic activity">
    <reaction evidence="5">
        <text>L-alpha-aminoacyl-L-histidine(out) = L-alpha-aminoacyl-L-histidine(in)</text>
        <dbReference type="Rhea" id="RHEA:79375"/>
        <dbReference type="ChEBI" id="CHEBI:229967"/>
    </reaction>
</comment>
<evidence type="ECO:0000256" key="5">
    <source>
        <dbReference type="ARBA" id="ARBA00044884"/>
    </source>
</evidence>
<feature type="transmembrane region" description="Helical" evidence="19">
    <location>
        <begin position="59"/>
        <end position="81"/>
    </location>
</feature>
<dbReference type="GO" id="GO:0016020">
    <property type="term" value="C:membrane"/>
    <property type="evidence" value="ECO:0007669"/>
    <property type="project" value="UniProtKB-SubCell"/>
</dbReference>
<comment type="subcellular location">
    <subcellularLocation>
        <location evidence="1">Membrane</location>
        <topology evidence="1">Multi-pass membrane protein</topology>
    </subcellularLocation>
</comment>
<keyword evidence="19" id="KW-0472">Membrane</keyword>
<evidence type="ECO:0000313" key="21">
    <source>
        <dbReference type="EMBL" id="RKP34363.1"/>
    </source>
</evidence>
<dbReference type="InterPro" id="IPR011701">
    <property type="entry name" value="MFS"/>
</dbReference>
<comment type="catalytic activity">
    <reaction evidence="8">
        <text>L-aspartyl-L-lysine(out) = L-aspartyl-L-lysine(in)</text>
        <dbReference type="Rhea" id="RHEA:79411"/>
        <dbReference type="ChEBI" id="CHEBI:229953"/>
    </reaction>
</comment>
<evidence type="ECO:0000256" key="9">
    <source>
        <dbReference type="ARBA" id="ARBA00044899"/>
    </source>
</evidence>
<sequence>ISNAQFGLMQASLSVVPTIMPFLGGLFVDRFGTGLSSFLAISLIVTGQCLVLIGSYSSLFVWMVLGYVVFGVGEGWLVVISETILVHFFHGRGLAVMIGLQIAIGKCASFLATGTAIQITEWTGYYGNVFVVGFILCISSWIINLAYLGLVRHLNRQVQHQALSRSSLDILKVLKFSDVIWWFFLMCLLFGAVWIPFIHLSSNIVKVEFAVSDARAAWISSVVFGLPMLLNPLMGFALDRWGRLTWFVFASSVCLVLATGLILFPVFSSPLVAMVIFSISLSLGPLAQITAIPLMLPPMSTHRDIGTILGIRRCVEHIGATLVDTLSGVLQDLEVDRRYTYVLQVFFALSCATTFAVLFWAKLDRLLLDNILTETKKVRPHIVGLLKRSYNLYGEDLAHHPALRPTEPAVRSRWGRAMCEWSRVIWVDPRLRKIIYVSITIGLMILTWSVFWFTGLKLFLQPTKPHAV</sequence>
<accession>A0A4P9ZMD7</accession>
<evidence type="ECO:0000256" key="11">
    <source>
        <dbReference type="ARBA" id="ARBA00044903"/>
    </source>
</evidence>
<feature type="transmembrane region" description="Helical" evidence="19">
    <location>
        <begin position="434"/>
        <end position="454"/>
    </location>
</feature>
<feature type="transmembrane region" description="Helical" evidence="19">
    <location>
        <begin position="6"/>
        <end position="28"/>
    </location>
</feature>
<dbReference type="AlphaFoldDB" id="A0A4P9ZMD7"/>
<feature type="transmembrane region" description="Helical" evidence="19">
    <location>
        <begin position="93"/>
        <end position="119"/>
    </location>
</feature>
<evidence type="ECO:0000256" key="6">
    <source>
        <dbReference type="ARBA" id="ARBA00044891"/>
    </source>
</evidence>
<keyword evidence="19" id="KW-0812">Transmembrane</keyword>
<dbReference type="Proteomes" id="UP000268162">
    <property type="component" value="Unassembled WGS sequence"/>
</dbReference>
<name>A0A4P9ZMD7_9FUNG</name>
<feature type="transmembrane region" description="Helical" evidence="19">
    <location>
        <begin position="217"/>
        <end position="237"/>
    </location>
</feature>
<feature type="transmembrane region" description="Helical" evidence="19">
    <location>
        <begin position="244"/>
        <end position="267"/>
    </location>
</feature>
<evidence type="ECO:0000256" key="1">
    <source>
        <dbReference type="ARBA" id="ARBA00004141"/>
    </source>
</evidence>
<evidence type="ECO:0000256" key="2">
    <source>
        <dbReference type="ARBA" id="ARBA00044876"/>
    </source>
</evidence>
<dbReference type="STRING" id="215637.A0A4P9ZMD7"/>
<reference evidence="22" key="1">
    <citation type="journal article" date="2018" name="Nat. Microbiol.">
        <title>Leveraging single-cell genomics to expand the fungal tree of life.</title>
        <authorList>
            <person name="Ahrendt S.R."/>
            <person name="Quandt C.A."/>
            <person name="Ciobanu D."/>
            <person name="Clum A."/>
            <person name="Salamov A."/>
            <person name="Andreopoulos B."/>
            <person name="Cheng J.F."/>
            <person name="Woyke T."/>
            <person name="Pelin A."/>
            <person name="Henrissat B."/>
            <person name="Reynolds N.K."/>
            <person name="Benny G.L."/>
            <person name="Smith M.E."/>
            <person name="James T.Y."/>
            <person name="Grigoriev I.V."/>
        </authorList>
    </citation>
    <scope>NUCLEOTIDE SEQUENCE [LARGE SCALE GENOMIC DNA]</scope>
    <source>
        <strain evidence="22">RSA 468</strain>
    </source>
</reference>
<evidence type="ECO:0000256" key="4">
    <source>
        <dbReference type="ARBA" id="ARBA00044881"/>
    </source>
</evidence>
<evidence type="ECO:0000256" key="19">
    <source>
        <dbReference type="SAM" id="Phobius"/>
    </source>
</evidence>
<comment type="catalytic activity">
    <reaction evidence="10">
        <text>L-lysyl-L-lysine(out) = L-lysyl-L-lysine(in)</text>
        <dbReference type="Rhea" id="RHEA:79403"/>
        <dbReference type="ChEBI" id="CHEBI:229956"/>
    </reaction>
</comment>
<organism evidence="21 22">
    <name type="scientific">Dimargaris cristalligena</name>
    <dbReference type="NCBI Taxonomy" id="215637"/>
    <lineage>
        <taxon>Eukaryota</taxon>
        <taxon>Fungi</taxon>
        <taxon>Fungi incertae sedis</taxon>
        <taxon>Zoopagomycota</taxon>
        <taxon>Kickxellomycotina</taxon>
        <taxon>Dimargaritomycetes</taxon>
        <taxon>Dimargaritales</taxon>
        <taxon>Dimargaritaceae</taxon>
        <taxon>Dimargaris</taxon>
    </lineage>
</organism>
<comment type="catalytic activity">
    <reaction evidence="4">
        <text>L-alpha-aminoacyl-L-arginine(out) = L-alpha-aminoacyl-L-arginine(in)</text>
        <dbReference type="Rhea" id="RHEA:79367"/>
        <dbReference type="ChEBI" id="CHEBI:229968"/>
    </reaction>
</comment>
<keyword evidence="22" id="KW-1185">Reference proteome</keyword>
<feature type="transmembrane region" description="Helical" evidence="19">
    <location>
        <begin position="273"/>
        <end position="296"/>
    </location>
</feature>
<evidence type="ECO:0000256" key="12">
    <source>
        <dbReference type="ARBA" id="ARBA00044912"/>
    </source>
</evidence>
<feature type="domain" description="Major facilitator superfamily (MFS) profile" evidence="20">
    <location>
        <begin position="1"/>
        <end position="365"/>
    </location>
</feature>
<feature type="transmembrane region" description="Helical" evidence="19">
    <location>
        <begin position="179"/>
        <end position="197"/>
    </location>
</feature>
<comment type="catalytic activity">
    <reaction evidence="9">
        <text>L-arginyl-L-alpha-amino acid(out) = L-arginyl-L-alpha-amino acid(in)</text>
        <dbReference type="Rhea" id="RHEA:79371"/>
        <dbReference type="ChEBI" id="CHEBI:84315"/>
    </reaction>
</comment>
<evidence type="ECO:0000256" key="16">
    <source>
        <dbReference type="ARBA" id="ARBA00045018"/>
    </source>
</evidence>
<comment type="function">
    <text evidence="17">Lysosomal dipeptide uniporter that selectively exports lysine, arginine or histidine-containing dipeptides with a net positive charge from the lysosome lumen into the cytosol. Could play a role in a specific type of protein O-glycosylation indirectly regulating macrophages migration and tissue invasion. Also essential for liver homeostasis.</text>
</comment>
<protein>
    <recommendedName>
        <fullName evidence="15">Lysosomal dipeptide transporter MFSD1</fullName>
    </recommendedName>
    <alternativeName>
        <fullName evidence="16">Major facilitator superfamily domain-containing protein 1</fullName>
    </alternativeName>
</protein>
<dbReference type="InterPro" id="IPR052187">
    <property type="entry name" value="MFSD1"/>
</dbReference>
<evidence type="ECO:0000256" key="17">
    <source>
        <dbReference type="ARBA" id="ARBA00045709"/>
    </source>
</evidence>
<comment type="catalytic activity">
    <reaction evidence="11">
        <text>L-arginyl-glycine(out) = L-arginyl-glycine(in)</text>
        <dbReference type="Rhea" id="RHEA:79391"/>
        <dbReference type="ChEBI" id="CHEBI:229955"/>
    </reaction>
</comment>
<comment type="catalytic activity">
    <reaction evidence="12">
        <text>L-histidyl-L-alpha-amino acid(out) = L-histidyl-L-alpha-amino acid(in)</text>
        <dbReference type="Rhea" id="RHEA:79379"/>
        <dbReference type="ChEBI" id="CHEBI:229964"/>
    </reaction>
</comment>
<comment type="subunit">
    <text evidence="18">Homodimer. Interacts with lysosomal protein GLMP (via lumenal domain); the interaction starts while both proteins are still in the endoplasmic reticulum and is required for stabilization of MFSD1 in lysosomes but has no direct effect on its targeting to lysosomes or transporter activity.</text>
</comment>
<evidence type="ECO:0000256" key="8">
    <source>
        <dbReference type="ARBA" id="ARBA00044898"/>
    </source>
</evidence>
<feature type="transmembrane region" description="Helical" evidence="19">
    <location>
        <begin position="125"/>
        <end position="150"/>
    </location>
</feature>
<dbReference type="GO" id="GO:0022857">
    <property type="term" value="F:transmembrane transporter activity"/>
    <property type="evidence" value="ECO:0007669"/>
    <property type="project" value="InterPro"/>
</dbReference>
<comment type="catalytic activity">
    <reaction evidence="7">
        <text>L-alpha-aminoacyl-L-lysine(out) = L-alpha-aminoacyl-L-lysine(in)</text>
        <dbReference type="Rhea" id="RHEA:79383"/>
        <dbReference type="ChEBI" id="CHEBI:229966"/>
    </reaction>
</comment>
<comment type="catalytic activity">
    <reaction evidence="13">
        <text>L-alanyl-L-lysine(out) = L-alanyl-L-lysine(in)</text>
        <dbReference type="Rhea" id="RHEA:79415"/>
        <dbReference type="ChEBI" id="CHEBI:192470"/>
    </reaction>
</comment>
<dbReference type="PANTHER" id="PTHR23512:SF12">
    <property type="entry name" value="TRANSPORTER, PUTATIVE (AFU_ORTHOLOGUE AFUA_4G00260)-RELATED"/>
    <property type="match status" value="1"/>
</dbReference>
<comment type="catalytic activity">
    <reaction evidence="14">
        <text>L-lysyl-glycine(out) = L-lysyl-glycine(in)</text>
        <dbReference type="Rhea" id="RHEA:79407"/>
        <dbReference type="ChEBI" id="CHEBI:191202"/>
    </reaction>
</comment>
<dbReference type="PANTHER" id="PTHR23512">
    <property type="entry name" value="MAJOR FACILITATOR SUPERFAMILY DOMAIN-CONTAINING PROTEIN 1"/>
    <property type="match status" value="1"/>
</dbReference>
<evidence type="ECO:0000256" key="10">
    <source>
        <dbReference type="ARBA" id="ARBA00044900"/>
    </source>
</evidence>
<dbReference type="Pfam" id="PF07690">
    <property type="entry name" value="MFS_1"/>
    <property type="match status" value="2"/>
</dbReference>
<dbReference type="InterPro" id="IPR020846">
    <property type="entry name" value="MFS_dom"/>
</dbReference>
<feature type="non-terminal residue" evidence="21">
    <location>
        <position position="1"/>
    </location>
</feature>
<dbReference type="PROSITE" id="PS50850">
    <property type="entry name" value="MFS"/>
    <property type="match status" value="1"/>
</dbReference>
<evidence type="ECO:0000256" key="13">
    <source>
        <dbReference type="ARBA" id="ARBA00044919"/>
    </source>
</evidence>
<evidence type="ECO:0000256" key="3">
    <source>
        <dbReference type="ARBA" id="ARBA00044878"/>
    </source>
</evidence>
<proteinExistence type="predicted"/>
<evidence type="ECO:0000256" key="7">
    <source>
        <dbReference type="ARBA" id="ARBA00044893"/>
    </source>
</evidence>
<evidence type="ECO:0000313" key="22">
    <source>
        <dbReference type="Proteomes" id="UP000268162"/>
    </source>
</evidence>